<sequence length="72" mass="7962">MAESTVTSKGQTTVPVQVRAALHAEPGTRLEWHVTPDGDVIVRAKTRSILDLKGSVKTDLHVKIEDMNPWRS</sequence>
<evidence type="ECO:0000259" key="2">
    <source>
        <dbReference type="PROSITE" id="PS51740"/>
    </source>
</evidence>
<organism evidence="3 4">
    <name type="scientific">Caballeronia arationis</name>
    <dbReference type="NCBI Taxonomy" id="1777142"/>
    <lineage>
        <taxon>Bacteria</taxon>
        <taxon>Pseudomonadati</taxon>
        <taxon>Pseudomonadota</taxon>
        <taxon>Betaproteobacteria</taxon>
        <taxon>Burkholderiales</taxon>
        <taxon>Burkholderiaceae</taxon>
        <taxon>Caballeronia</taxon>
    </lineage>
</organism>
<dbReference type="AlphaFoldDB" id="A0A7Z7I2Y2"/>
<dbReference type="InterPro" id="IPR007159">
    <property type="entry name" value="SpoVT-AbrB_dom"/>
</dbReference>
<dbReference type="PROSITE" id="PS51740">
    <property type="entry name" value="SPOVT_ABRB"/>
    <property type="match status" value="1"/>
</dbReference>
<comment type="caution">
    <text evidence="3">The sequence shown here is derived from an EMBL/GenBank/DDBJ whole genome shotgun (WGS) entry which is preliminary data.</text>
</comment>
<proteinExistence type="predicted"/>
<dbReference type="SUPFAM" id="SSF89447">
    <property type="entry name" value="AbrB/MazE/MraZ-like"/>
    <property type="match status" value="1"/>
</dbReference>
<reference evidence="3 4" key="1">
    <citation type="submission" date="2017-09" db="EMBL/GenBank/DDBJ databases">
        <authorList>
            <person name="Varghese N."/>
            <person name="Submissions S."/>
        </authorList>
    </citation>
    <scope>NUCLEOTIDE SEQUENCE [LARGE SCALE GENOMIC DNA]</scope>
    <source>
        <strain evidence="3 4">OK806</strain>
    </source>
</reference>
<dbReference type="Pfam" id="PF04014">
    <property type="entry name" value="MazE_antitoxin"/>
    <property type="match status" value="1"/>
</dbReference>
<keyword evidence="4" id="KW-1185">Reference proteome</keyword>
<dbReference type="GO" id="GO:0003677">
    <property type="term" value="F:DNA binding"/>
    <property type="evidence" value="ECO:0007669"/>
    <property type="project" value="UniProtKB-UniRule"/>
</dbReference>
<protein>
    <submittedName>
        <fullName evidence="3">Looped-hinge helix DNA binding domain-containing protein, AbrB family</fullName>
    </submittedName>
</protein>
<evidence type="ECO:0000256" key="1">
    <source>
        <dbReference type="PROSITE-ProRule" id="PRU01076"/>
    </source>
</evidence>
<accession>A0A7Z7I2Y2</accession>
<dbReference type="Proteomes" id="UP000219522">
    <property type="component" value="Unassembled WGS sequence"/>
</dbReference>
<name>A0A7Z7I2Y2_9BURK</name>
<dbReference type="Gene3D" id="2.10.260.10">
    <property type="match status" value="1"/>
</dbReference>
<feature type="domain" description="SpoVT-AbrB" evidence="2">
    <location>
        <begin position="1"/>
        <end position="47"/>
    </location>
</feature>
<dbReference type="OrthoDB" id="9811597at2"/>
<gene>
    <name evidence="3" type="ORF">SAMN05446927_1380</name>
</gene>
<evidence type="ECO:0000313" key="4">
    <source>
        <dbReference type="Proteomes" id="UP000219522"/>
    </source>
</evidence>
<dbReference type="NCBIfam" id="TIGR01439">
    <property type="entry name" value="lp_hng_hel_AbrB"/>
    <property type="match status" value="1"/>
</dbReference>
<dbReference type="InterPro" id="IPR037914">
    <property type="entry name" value="SpoVT-AbrB_sf"/>
</dbReference>
<keyword evidence="1" id="KW-0238">DNA-binding</keyword>
<dbReference type="EMBL" id="OCSU01000001">
    <property type="protein sequence ID" value="SOE57083.1"/>
    <property type="molecule type" value="Genomic_DNA"/>
</dbReference>
<evidence type="ECO:0000313" key="3">
    <source>
        <dbReference type="EMBL" id="SOE57083.1"/>
    </source>
</evidence>
<dbReference type="SMART" id="SM00966">
    <property type="entry name" value="SpoVT_AbrB"/>
    <property type="match status" value="1"/>
</dbReference>